<proteinExistence type="predicted"/>
<comment type="caution">
    <text evidence="1">The sequence shown here is derived from an EMBL/GenBank/DDBJ whole genome shotgun (WGS) entry which is preliminary data.</text>
</comment>
<dbReference type="Proteomes" id="UP000657918">
    <property type="component" value="Unassembled WGS sequence"/>
</dbReference>
<dbReference type="OrthoDB" id="1626798at2759"/>
<evidence type="ECO:0000313" key="1">
    <source>
        <dbReference type="EMBL" id="KAF9669738.1"/>
    </source>
</evidence>
<name>A0A835JJF7_9ROSI</name>
<gene>
    <name evidence="1" type="ORF">SADUNF_Sadunf14G0138400</name>
</gene>
<keyword evidence="2" id="KW-1185">Reference proteome</keyword>
<dbReference type="AlphaFoldDB" id="A0A835JJF7"/>
<organism evidence="1 2">
    <name type="scientific">Salix dunnii</name>
    <dbReference type="NCBI Taxonomy" id="1413687"/>
    <lineage>
        <taxon>Eukaryota</taxon>
        <taxon>Viridiplantae</taxon>
        <taxon>Streptophyta</taxon>
        <taxon>Embryophyta</taxon>
        <taxon>Tracheophyta</taxon>
        <taxon>Spermatophyta</taxon>
        <taxon>Magnoliopsida</taxon>
        <taxon>eudicotyledons</taxon>
        <taxon>Gunneridae</taxon>
        <taxon>Pentapetalae</taxon>
        <taxon>rosids</taxon>
        <taxon>fabids</taxon>
        <taxon>Malpighiales</taxon>
        <taxon>Salicaceae</taxon>
        <taxon>Saliceae</taxon>
        <taxon>Salix</taxon>
    </lineage>
</organism>
<reference evidence="1 2" key="1">
    <citation type="submission" date="2020-10" db="EMBL/GenBank/DDBJ databases">
        <title>Plant Genome Project.</title>
        <authorList>
            <person name="Zhang R.-G."/>
        </authorList>
    </citation>
    <scope>NUCLEOTIDE SEQUENCE [LARGE SCALE GENOMIC DNA]</scope>
    <source>
        <strain evidence="1">FAFU-HL-1</strain>
        <tissue evidence="1">Leaf</tissue>
    </source>
</reference>
<evidence type="ECO:0000313" key="2">
    <source>
        <dbReference type="Proteomes" id="UP000657918"/>
    </source>
</evidence>
<accession>A0A835JJF7</accession>
<protein>
    <recommendedName>
        <fullName evidence="3">DUF4219 domain-containing protein</fullName>
    </recommendedName>
</protein>
<evidence type="ECO:0008006" key="3">
    <source>
        <dbReference type="Google" id="ProtNLM"/>
    </source>
</evidence>
<sequence>MDGQQFSSGIKQLNHINYNTWSTCMMSYMQVKICGRSETLQSKVKDTNGTLRKWKIKVGKTLFALKTTIDGYMLKHIRDVKFLKKFGIYS</sequence>
<dbReference type="EMBL" id="JADGMS010000014">
    <property type="protein sequence ID" value="KAF9669738.1"/>
    <property type="molecule type" value="Genomic_DNA"/>
</dbReference>